<name>A0ABQ0RM79_GLUNI</name>
<evidence type="ECO:0000313" key="2">
    <source>
        <dbReference type="Proteomes" id="UP000316242"/>
    </source>
</evidence>
<sequence length="60" mass="6169">MNMRKWPAKVTAIIALLVALGLIVMSSGVLSLFTGPPPPPGSGIESAARSLPLLDELSAL</sequence>
<dbReference type="EMBL" id="BJNE01000008">
    <property type="protein sequence ID" value="GEC12935.1"/>
    <property type="molecule type" value="Genomic_DNA"/>
</dbReference>
<gene>
    <name evidence="1" type="ORF">ANI01nite_21380</name>
</gene>
<evidence type="ECO:0000313" key="1">
    <source>
        <dbReference type="EMBL" id="GEC12935.1"/>
    </source>
</evidence>
<dbReference type="RefSeq" id="WP_038992701.1">
    <property type="nucleotide sequence ID" value="NZ_BAAAWM010000001.1"/>
</dbReference>
<accession>A0ABQ0RM79</accession>
<proteinExistence type="predicted"/>
<reference evidence="1 2" key="1">
    <citation type="submission" date="2019-06" db="EMBL/GenBank/DDBJ databases">
        <title>Whole genome shotgun sequence of Glutamicibacter nicotianae NBRC 14234.</title>
        <authorList>
            <person name="Hosoyama A."/>
            <person name="Uohara A."/>
            <person name="Ohji S."/>
            <person name="Ichikawa N."/>
        </authorList>
    </citation>
    <scope>NUCLEOTIDE SEQUENCE [LARGE SCALE GENOMIC DNA]</scope>
    <source>
        <strain evidence="1 2">NBRC 14234</strain>
    </source>
</reference>
<keyword evidence="2" id="KW-1185">Reference proteome</keyword>
<comment type="caution">
    <text evidence="1">The sequence shown here is derived from an EMBL/GenBank/DDBJ whole genome shotgun (WGS) entry which is preliminary data.</text>
</comment>
<protein>
    <submittedName>
        <fullName evidence="1">Uncharacterized protein</fullName>
    </submittedName>
</protein>
<dbReference type="Proteomes" id="UP000316242">
    <property type="component" value="Unassembled WGS sequence"/>
</dbReference>
<organism evidence="1 2">
    <name type="scientific">Glutamicibacter nicotianae</name>
    <name type="common">Arthrobacter nicotianae</name>
    <dbReference type="NCBI Taxonomy" id="37929"/>
    <lineage>
        <taxon>Bacteria</taxon>
        <taxon>Bacillati</taxon>
        <taxon>Actinomycetota</taxon>
        <taxon>Actinomycetes</taxon>
        <taxon>Micrococcales</taxon>
        <taxon>Micrococcaceae</taxon>
        <taxon>Glutamicibacter</taxon>
    </lineage>
</organism>